<reference evidence="4" key="2">
    <citation type="submission" date="2022-07" db="EMBL/GenBank/DDBJ databases">
        <authorList>
            <person name="Goncalves M.F.M."/>
            <person name="Hilario S."/>
            <person name="Van De Peer Y."/>
            <person name="Esteves A.C."/>
            <person name="Alves A."/>
        </authorList>
    </citation>
    <scope>NUCLEOTIDE SEQUENCE</scope>
    <source>
        <strain evidence="4">MUM 19.33</strain>
    </source>
</reference>
<dbReference type="OrthoDB" id="7464126at2759"/>
<keyword evidence="1" id="KW-0677">Repeat</keyword>
<evidence type="ECO:0008006" key="6">
    <source>
        <dbReference type="Google" id="ProtNLM"/>
    </source>
</evidence>
<feature type="domain" description="Nephrocystin 3-like N-terminal" evidence="3">
    <location>
        <begin position="268"/>
        <end position="436"/>
    </location>
</feature>
<gene>
    <name evidence="4" type="ORF">J7T54_001546</name>
</gene>
<accession>A0A9Q0BBB8</accession>
<protein>
    <recommendedName>
        <fullName evidence="6">NACHT domain-containing protein</fullName>
    </recommendedName>
</protein>
<feature type="domain" description="DUF7708" evidence="2">
    <location>
        <begin position="70"/>
        <end position="202"/>
    </location>
</feature>
<comment type="caution">
    <text evidence="4">The sequence shown here is derived from an EMBL/GenBank/DDBJ whole genome shotgun (WGS) entry which is preliminary data.</text>
</comment>
<evidence type="ECO:0000259" key="2">
    <source>
        <dbReference type="Pfam" id="PF24809"/>
    </source>
</evidence>
<dbReference type="AlphaFoldDB" id="A0A9Q0BBB8"/>
<keyword evidence="5" id="KW-1185">Reference proteome</keyword>
<evidence type="ECO:0000313" key="4">
    <source>
        <dbReference type="EMBL" id="KAI6777889.1"/>
    </source>
</evidence>
<dbReference type="PANTHER" id="PTHR10039">
    <property type="entry name" value="AMELOGENIN"/>
    <property type="match status" value="1"/>
</dbReference>
<organism evidence="4 5">
    <name type="scientific">Emericellopsis cladophorae</name>
    <dbReference type="NCBI Taxonomy" id="2686198"/>
    <lineage>
        <taxon>Eukaryota</taxon>
        <taxon>Fungi</taxon>
        <taxon>Dikarya</taxon>
        <taxon>Ascomycota</taxon>
        <taxon>Pezizomycotina</taxon>
        <taxon>Sordariomycetes</taxon>
        <taxon>Hypocreomycetidae</taxon>
        <taxon>Hypocreales</taxon>
        <taxon>Bionectriaceae</taxon>
        <taxon>Emericellopsis</taxon>
    </lineage>
</organism>
<dbReference type="Pfam" id="PF24883">
    <property type="entry name" value="NPHP3_N"/>
    <property type="match status" value="1"/>
</dbReference>
<evidence type="ECO:0000313" key="5">
    <source>
        <dbReference type="Proteomes" id="UP001055219"/>
    </source>
</evidence>
<proteinExistence type="predicted"/>
<reference evidence="4" key="1">
    <citation type="journal article" date="2021" name="J Fungi (Basel)">
        <title>Genomic and Metabolomic Analyses of the Marine Fungus Emericellopsis cladophorae: Insights into Saltwater Adaptability Mechanisms and Its Biosynthetic Potential.</title>
        <authorList>
            <person name="Goncalves M.F.M."/>
            <person name="Hilario S."/>
            <person name="Van de Peer Y."/>
            <person name="Esteves A.C."/>
            <person name="Alves A."/>
        </authorList>
    </citation>
    <scope>NUCLEOTIDE SEQUENCE</scope>
    <source>
        <strain evidence="4">MUM 19.33</strain>
    </source>
</reference>
<dbReference type="InterPro" id="IPR056125">
    <property type="entry name" value="DUF7708"/>
</dbReference>
<dbReference type="InterPro" id="IPR056884">
    <property type="entry name" value="NPHP3-like_N"/>
</dbReference>
<evidence type="ECO:0000259" key="3">
    <source>
        <dbReference type="Pfam" id="PF24883"/>
    </source>
</evidence>
<dbReference type="Pfam" id="PF24809">
    <property type="entry name" value="DUF7708"/>
    <property type="match status" value="1"/>
</dbReference>
<dbReference type="GeneID" id="75828063"/>
<dbReference type="Gene3D" id="3.40.50.300">
    <property type="entry name" value="P-loop containing nucleotide triphosphate hydrolases"/>
    <property type="match status" value="1"/>
</dbReference>
<dbReference type="RefSeq" id="XP_051358745.1">
    <property type="nucleotide sequence ID" value="XM_051510332.1"/>
</dbReference>
<sequence length="534" mass="61265">MPLSTRVSLPARRIIEAAFRDLEKVVSTEDRVGLENTTLEDVRDAAHLVQNQLAARQWGPNMWLLVPLFKGLEHYSKTIEVLCNGTPYLAWIWAPIKLILKVSSDCVEAFEKIIRAYSRIGECLLRFREFDRAFFDNTNVQQTLAIFYVDILKFHKEAYQFVRRSYWKVFFMNSWGRFERRFECIIEDLKIHEDLVDKTCNAINITEARKMREKIESWRQQSNEKLAKDEAQLTASQYRAIIGCLEFGEADQDEVFSSIASGAAETAGTSSWIFNQKKIRCWMRCNRESIFLLLNGCPGSGKSVLSAQIATFLRAGGHSQVVAHFCTYQYQTSCEYNRILHSILIQLIRSDTDLIAHVWDRLVLGQNAASSRTIEELIRELMGASPTAPSQTKYIHLILDGLDECEPKQQERILSILEKFVAAAERSGSTVCKVLVPGRAFRSGTKTTRNKHIVSLSDEKENINKAMSHYCDSQLATLRPKLLEMKITDADWQAMQQRIVVKADGMFLWARLVLEYLNTNMFCKREEVLLAVDV</sequence>
<dbReference type="InterPro" id="IPR027417">
    <property type="entry name" value="P-loop_NTPase"/>
</dbReference>
<dbReference type="PANTHER" id="PTHR10039:SF14">
    <property type="entry name" value="NACHT DOMAIN-CONTAINING PROTEIN"/>
    <property type="match status" value="1"/>
</dbReference>
<dbReference type="EMBL" id="JAGIXG020000092">
    <property type="protein sequence ID" value="KAI6777889.1"/>
    <property type="molecule type" value="Genomic_DNA"/>
</dbReference>
<dbReference type="Proteomes" id="UP001055219">
    <property type="component" value="Unassembled WGS sequence"/>
</dbReference>
<evidence type="ECO:0000256" key="1">
    <source>
        <dbReference type="ARBA" id="ARBA00022737"/>
    </source>
</evidence>
<name>A0A9Q0BBB8_9HYPO</name>
<dbReference type="SUPFAM" id="SSF52540">
    <property type="entry name" value="P-loop containing nucleoside triphosphate hydrolases"/>
    <property type="match status" value="1"/>
</dbReference>